<evidence type="ECO:0000313" key="2">
    <source>
        <dbReference type="Proteomes" id="UP000181901"/>
    </source>
</evidence>
<gene>
    <name evidence="1" type="ORF">BerOc1_02379</name>
</gene>
<name>A0A1J5MWV7_9BACT</name>
<protein>
    <submittedName>
        <fullName evidence="1">Uncharacterized protein</fullName>
    </submittedName>
</protein>
<dbReference type="AlphaFoldDB" id="A0A1J5MWV7"/>
<evidence type="ECO:0000313" key="1">
    <source>
        <dbReference type="EMBL" id="OIQ50442.1"/>
    </source>
</evidence>
<dbReference type="Proteomes" id="UP000181901">
    <property type="component" value="Unassembled WGS sequence"/>
</dbReference>
<accession>A0A1J5MWV7</accession>
<comment type="caution">
    <text evidence="1">The sequence shown here is derived from an EMBL/GenBank/DDBJ whole genome shotgun (WGS) entry which is preliminary data.</text>
</comment>
<proteinExistence type="predicted"/>
<reference evidence="1 2" key="1">
    <citation type="submission" date="2015-09" db="EMBL/GenBank/DDBJ databases">
        <title>Genome of Desulfovibrio dechloracetivorans BerOc1, a mercury methylating strain isolated from highly hydrocarbons and metals contaminated coastal sediments.</title>
        <authorList>
            <person name="Goni Urriza M."/>
            <person name="Gassie C."/>
            <person name="Bouchez O."/>
            <person name="Klopp C."/>
            <person name="Ranchou-Peyruse A."/>
            <person name="Remy G."/>
        </authorList>
    </citation>
    <scope>NUCLEOTIDE SEQUENCE [LARGE SCALE GENOMIC DNA]</scope>
    <source>
        <strain evidence="1 2">BerOc1</strain>
    </source>
</reference>
<dbReference type="EMBL" id="LKAQ01000004">
    <property type="protein sequence ID" value="OIQ50442.1"/>
    <property type="molecule type" value="Genomic_DNA"/>
</dbReference>
<sequence length="98" mass="10964">MDNDSIMLEELGTSVILMQQRYRNAPLADWPDIQGKLQEAMAQYVLYQAFLLKQGTISTAQDIAAMQDIKKEIDQAAETQKLVAAISRFAVFIASKVI</sequence>
<dbReference type="RefSeq" id="WP_071545883.1">
    <property type="nucleotide sequence ID" value="NZ_LKAQ01000004.1"/>
</dbReference>
<organism evidence="1 2">
    <name type="scientific">Pseudodesulfovibrio hydrargyri</name>
    <dbReference type="NCBI Taxonomy" id="2125990"/>
    <lineage>
        <taxon>Bacteria</taxon>
        <taxon>Pseudomonadati</taxon>
        <taxon>Thermodesulfobacteriota</taxon>
        <taxon>Desulfovibrionia</taxon>
        <taxon>Desulfovibrionales</taxon>
        <taxon>Desulfovibrionaceae</taxon>
    </lineage>
</organism>
<keyword evidence="2" id="KW-1185">Reference proteome</keyword>